<organism evidence="3 4">
    <name type="scientific">Dyadobacter frigoris</name>
    <dbReference type="NCBI Taxonomy" id="2576211"/>
    <lineage>
        <taxon>Bacteria</taxon>
        <taxon>Pseudomonadati</taxon>
        <taxon>Bacteroidota</taxon>
        <taxon>Cytophagia</taxon>
        <taxon>Cytophagales</taxon>
        <taxon>Spirosomataceae</taxon>
        <taxon>Dyadobacter</taxon>
    </lineage>
</organism>
<dbReference type="OrthoDB" id="319167at2"/>
<comment type="caution">
    <text evidence="3">The sequence shown here is derived from an EMBL/GenBank/DDBJ whole genome shotgun (WGS) entry which is preliminary data.</text>
</comment>
<dbReference type="AlphaFoldDB" id="A0A4U6CZF4"/>
<keyword evidence="1" id="KW-0732">Signal</keyword>
<dbReference type="Proteomes" id="UP000304900">
    <property type="component" value="Unassembled WGS sequence"/>
</dbReference>
<reference evidence="3 4" key="1">
    <citation type="submission" date="2019-05" db="EMBL/GenBank/DDBJ databases">
        <title>Dyadobacter AR-3-8 sp. nov., isolated from arctic soil.</title>
        <authorList>
            <person name="Chaudhary D.K."/>
        </authorList>
    </citation>
    <scope>NUCLEOTIDE SEQUENCE [LARGE SCALE GENOMIC DNA]</scope>
    <source>
        <strain evidence="3 4">AR-3-8</strain>
    </source>
</reference>
<accession>A0A4U6CZF4</accession>
<dbReference type="InterPro" id="IPR025178">
    <property type="entry name" value="Lnb_N"/>
</dbReference>
<proteinExistence type="predicted"/>
<evidence type="ECO:0000259" key="2">
    <source>
        <dbReference type="Pfam" id="PF13387"/>
    </source>
</evidence>
<dbReference type="RefSeq" id="WP_137342950.1">
    <property type="nucleotide sequence ID" value="NZ_SZVO01000014.1"/>
</dbReference>
<feature type="domain" description="Lnb N-terminal periplasmic" evidence="2">
    <location>
        <begin position="29"/>
        <end position="119"/>
    </location>
</feature>
<feature type="chain" id="PRO_5020601127" evidence="1">
    <location>
        <begin position="24"/>
        <end position="125"/>
    </location>
</feature>
<gene>
    <name evidence="3" type="ORF">FDK13_26055</name>
</gene>
<keyword evidence="4" id="KW-1185">Reference proteome</keyword>
<name>A0A4U6CZF4_9BACT</name>
<dbReference type="Pfam" id="PF13387">
    <property type="entry name" value="Lnb_N"/>
    <property type="match status" value="1"/>
</dbReference>
<sequence>MKLKIISALSYFLLNIALQPVSAQLTASSKISLLSIGPGKDVYSAFGHSAMRISDTAAGIDNVYNYGTFTFDNNFYIKFAKGENDYWLSIVPFQKEYYIWAVLENRNVIQQTLNLTVKQYITSAA</sequence>
<feature type="signal peptide" evidence="1">
    <location>
        <begin position="1"/>
        <end position="23"/>
    </location>
</feature>
<evidence type="ECO:0000313" key="4">
    <source>
        <dbReference type="Proteomes" id="UP000304900"/>
    </source>
</evidence>
<dbReference type="EMBL" id="SZVO01000014">
    <property type="protein sequence ID" value="TKT88768.1"/>
    <property type="molecule type" value="Genomic_DNA"/>
</dbReference>
<protein>
    <submittedName>
        <fullName evidence="3">DUF4105 domain-containing protein</fullName>
    </submittedName>
</protein>
<evidence type="ECO:0000256" key="1">
    <source>
        <dbReference type="SAM" id="SignalP"/>
    </source>
</evidence>
<evidence type="ECO:0000313" key="3">
    <source>
        <dbReference type="EMBL" id="TKT88768.1"/>
    </source>
</evidence>